<evidence type="ECO:0000256" key="3">
    <source>
        <dbReference type="ARBA" id="ARBA00022664"/>
    </source>
</evidence>
<dbReference type="CDD" id="cd12246">
    <property type="entry name" value="RRM1_U1A_like"/>
    <property type="match status" value="1"/>
</dbReference>
<dbReference type="FunFam" id="3.30.70.330:FF:000029">
    <property type="entry name" value="U2 small nuclear ribonucleoprotein B"/>
    <property type="match status" value="1"/>
</dbReference>
<evidence type="ECO:0000313" key="12">
    <source>
        <dbReference type="EMBL" id="KAI3433493.1"/>
    </source>
</evidence>
<evidence type="ECO:0000256" key="9">
    <source>
        <dbReference type="ARBA" id="ARBA00023274"/>
    </source>
</evidence>
<dbReference type="GO" id="GO:0006397">
    <property type="term" value="P:mRNA processing"/>
    <property type="evidence" value="ECO:0007669"/>
    <property type="project" value="UniProtKB-KW"/>
</dbReference>
<dbReference type="FunFam" id="3.30.70.330:FF:000039">
    <property type="entry name" value="U1 small nuclear ribonucleoprotein A"/>
    <property type="match status" value="1"/>
</dbReference>
<comment type="subcellular location">
    <subcellularLocation>
        <location evidence="1">Nucleus</location>
    </subcellularLocation>
</comment>
<dbReference type="CDD" id="cd12247">
    <property type="entry name" value="RRM2_U1A_like"/>
    <property type="match status" value="1"/>
</dbReference>
<organism evidence="12 13">
    <name type="scientific">Chlorella vulgaris</name>
    <name type="common">Green alga</name>
    <dbReference type="NCBI Taxonomy" id="3077"/>
    <lineage>
        <taxon>Eukaryota</taxon>
        <taxon>Viridiplantae</taxon>
        <taxon>Chlorophyta</taxon>
        <taxon>core chlorophytes</taxon>
        <taxon>Trebouxiophyceae</taxon>
        <taxon>Chlorellales</taxon>
        <taxon>Chlorellaceae</taxon>
        <taxon>Chlorella clade</taxon>
        <taxon>Chlorella</taxon>
    </lineage>
</organism>
<feature type="domain" description="RRM" evidence="11">
    <location>
        <begin position="153"/>
        <end position="227"/>
    </location>
</feature>
<evidence type="ECO:0000256" key="4">
    <source>
        <dbReference type="ARBA" id="ARBA00022728"/>
    </source>
</evidence>
<evidence type="ECO:0000313" key="13">
    <source>
        <dbReference type="Proteomes" id="UP001055712"/>
    </source>
</evidence>
<dbReference type="PROSITE" id="PS50102">
    <property type="entry name" value="RRM"/>
    <property type="match status" value="2"/>
</dbReference>
<dbReference type="GO" id="GO:0030532">
    <property type="term" value="C:small nuclear ribonucleoprotein complex"/>
    <property type="evidence" value="ECO:0007669"/>
    <property type="project" value="UniProtKB-ARBA"/>
</dbReference>
<evidence type="ECO:0000256" key="10">
    <source>
        <dbReference type="PROSITE-ProRule" id="PRU00176"/>
    </source>
</evidence>
<evidence type="ECO:0000256" key="1">
    <source>
        <dbReference type="ARBA" id="ARBA00004123"/>
    </source>
</evidence>
<keyword evidence="13" id="KW-1185">Reference proteome</keyword>
<dbReference type="GO" id="GO:0005681">
    <property type="term" value="C:spliceosomal complex"/>
    <property type="evidence" value="ECO:0007669"/>
    <property type="project" value="UniProtKB-KW"/>
</dbReference>
<gene>
    <name evidence="12" type="ORF">D9Q98_003305</name>
</gene>
<dbReference type="Proteomes" id="UP001055712">
    <property type="component" value="Unassembled WGS sequence"/>
</dbReference>
<keyword evidence="9" id="KW-0687">Ribonucleoprotein</keyword>
<evidence type="ECO:0000256" key="5">
    <source>
        <dbReference type="ARBA" id="ARBA00022737"/>
    </source>
</evidence>
<keyword evidence="3" id="KW-0507">mRNA processing</keyword>
<evidence type="ECO:0000256" key="7">
    <source>
        <dbReference type="ARBA" id="ARBA00023187"/>
    </source>
</evidence>
<evidence type="ECO:0000256" key="2">
    <source>
        <dbReference type="ARBA" id="ARBA00007243"/>
    </source>
</evidence>
<comment type="similarity">
    <text evidence="2">Belongs to the RRM U1 A/B'' family.</text>
</comment>
<dbReference type="GO" id="GO:0003723">
    <property type="term" value="F:RNA binding"/>
    <property type="evidence" value="ECO:0007669"/>
    <property type="project" value="UniProtKB-UniRule"/>
</dbReference>
<accession>A0A9D4TSV8</accession>
<dbReference type="SMART" id="SM00360">
    <property type="entry name" value="RRM"/>
    <property type="match status" value="2"/>
</dbReference>
<dbReference type="GO" id="GO:0008380">
    <property type="term" value="P:RNA splicing"/>
    <property type="evidence" value="ECO:0007669"/>
    <property type="project" value="UniProtKB-KW"/>
</dbReference>
<dbReference type="Pfam" id="PF00076">
    <property type="entry name" value="RRM_1"/>
    <property type="match status" value="2"/>
</dbReference>
<keyword evidence="6 10" id="KW-0694">RNA-binding</keyword>
<reference evidence="12" key="1">
    <citation type="journal article" date="2019" name="Plant J.">
        <title>Chlorella vulgaris genome assembly and annotation reveals the molecular basis for metabolic acclimation to high light conditions.</title>
        <authorList>
            <person name="Cecchin M."/>
            <person name="Marcolungo L."/>
            <person name="Rossato M."/>
            <person name="Girolomoni L."/>
            <person name="Cosentino E."/>
            <person name="Cuine S."/>
            <person name="Li-Beisson Y."/>
            <person name="Delledonne M."/>
            <person name="Ballottari M."/>
        </authorList>
    </citation>
    <scope>NUCLEOTIDE SEQUENCE</scope>
    <source>
        <strain evidence="12">211/11P</strain>
    </source>
</reference>
<protein>
    <recommendedName>
        <fullName evidence="11">RRM domain-containing protein</fullName>
    </recommendedName>
</protein>
<evidence type="ECO:0000259" key="11">
    <source>
        <dbReference type="PROSITE" id="PS50102"/>
    </source>
</evidence>
<dbReference type="InterPro" id="IPR000504">
    <property type="entry name" value="RRM_dom"/>
</dbReference>
<dbReference type="SUPFAM" id="SSF54928">
    <property type="entry name" value="RNA-binding domain, RBD"/>
    <property type="match status" value="1"/>
</dbReference>
<comment type="caution">
    <text evidence="12">The sequence shown here is derived from an EMBL/GenBank/DDBJ whole genome shotgun (WGS) entry which is preliminary data.</text>
</comment>
<keyword evidence="8" id="KW-0539">Nucleus</keyword>
<sequence>MEANGAPQQVSNDGGGASHTIYVNNLPEKVSQDDLKKAMRCMFGQFGNILDVVSRRTYRLRGQAWVVFERAEEAKKALDCMQGFPLMGKPLRIALAKTKSDAVAKLDGTFQERPKTERQVKNKSATETLIQRTKEKPEAAAAAGAGRDRGPNHILFVENLPESANEAMVGMLFQQFTGFKEVRMVPQRPGIAFVEYSDEGQAGTAMQGLQGFKLATDKAMVVTFANKQ</sequence>
<keyword evidence="5" id="KW-0677">Repeat</keyword>
<dbReference type="AlphaFoldDB" id="A0A9D4TSV8"/>
<evidence type="ECO:0000256" key="8">
    <source>
        <dbReference type="ARBA" id="ARBA00023242"/>
    </source>
</evidence>
<dbReference type="EMBL" id="SIDB01000004">
    <property type="protein sequence ID" value="KAI3433493.1"/>
    <property type="molecule type" value="Genomic_DNA"/>
</dbReference>
<feature type="domain" description="RRM" evidence="11">
    <location>
        <begin position="19"/>
        <end position="98"/>
    </location>
</feature>
<dbReference type="Gene3D" id="3.30.70.330">
    <property type="match status" value="2"/>
</dbReference>
<dbReference type="PANTHER" id="PTHR10501">
    <property type="entry name" value="U1 SMALL NUCLEAR RIBONUCLEOPROTEIN A/U2 SMALL NUCLEAR RIBONUCLEOPROTEIN B"/>
    <property type="match status" value="1"/>
</dbReference>
<dbReference type="InterPro" id="IPR035979">
    <property type="entry name" value="RBD_domain_sf"/>
</dbReference>
<name>A0A9D4TSV8_CHLVU</name>
<evidence type="ECO:0000256" key="6">
    <source>
        <dbReference type="ARBA" id="ARBA00022884"/>
    </source>
</evidence>
<reference evidence="12" key="2">
    <citation type="submission" date="2020-11" db="EMBL/GenBank/DDBJ databases">
        <authorList>
            <person name="Cecchin M."/>
            <person name="Marcolungo L."/>
            <person name="Rossato M."/>
            <person name="Girolomoni L."/>
            <person name="Cosentino E."/>
            <person name="Cuine S."/>
            <person name="Li-Beisson Y."/>
            <person name="Delledonne M."/>
            <person name="Ballottari M."/>
        </authorList>
    </citation>
    <scope>NUCLEOTIDE SEQUENCE</scope>
    <source>
        <strain evidence="12">211/11P</strain>
        <tissue evidence="12">Whole cell</tissue>
    </source>
</reference>
<dbReference type="InterPro" id="IPR012677">
    <property type="entry name" value="Nucleotide-bd_a/b_plait_sf"/>
</dbReference>
<proteinExistence type="inferred from homology"/>
<keyword evidence="4" id="KW-0747">Spliceosome</keyword>
<keyword evidence="7" id="KW-0508">mRNA splicing</keyword>
<dbReference type="OrthoDB" id="277802at2759"/>